<protein>
    <submittedName>
        <fullName evidence="3">Helix-turn-helix domain-containing protein</fullName>
    </submittedName>
</protein>
<keyword evidence="1" id="KW-0238">DNA-binding</keyword>
<dbReference type="Proteomes" id="UP000533476">
    <property type="component" value="Unassembled WGS sequence"/>
</dbReference>
<dbReference type="InterPro" id="IPR050807">
    <property type="entry name" value="TransReg_Diox_bact_type"/>
</dbReference>
<accession>A0A7Y0L8D3</accession>
<comment type="caution">
    <text evidence="3">The sequence shown here is derived from an EMBL/GenBank/DDBJ whole genome shotgun (WGS) entry which is preliminary data.</text>
</comment>
<evidence type="ECO:0000256" key="1">
    <source>
        <dbReference type="ARBA" id="ARBA00023125"/>
    </source>
</evidence>
<dbReference type="PROSITE" id="PS50943">
    <property type="entry name" value="HTH_CROC1"/>
    <property type="match status" value="1"/>
</dbReference>
<dbReference type="CDD" id="cd00093">
    <property type="entry name" value="HTH_XRE"/>
    <property type="match status" value="1"/>
</dbReference>
<organism evidence="3 4">
    <name type="scientific">Sulfobacillus harzensis</name>
    <dbReference type="NCBI Taxonomy" id="2729629"/>
    <lineage>
        <taxon>Bacteria</taxon>
        <taxon>Bacillati</taxon>
        <taxon>Bacillota</taxon>
        <taxon>Clostridia</taxon>
        <taxon>Eubacteriales</taxon>
        <taxon>Clostridiales Family XVII. Incertae Sedis</taxon>
        <taxon>Sulfobacillus</taxon>
    </lineage>
</organism>
<dbReference type="GO" id="GO:0003677">
    <property type="term" value="F:DNA binding"/>
    <property type="evidence" value="ECO:0007669"/>
    <property type="project" value="UniProtKB-KW"/>
</dbReference>
<dbReference type="SMART" id="SM00530">
    <property type="entry name" value="HTH_XRE"/>
    <property type="match status" value="1"/>
</dbReference>
<reference evidence="3 4" key="1">
    <citation type="submission" date="2020-04" db="EMBL/GenBank/DDBJ databases">
        <authorList>
            <person name="Zhang R."/>
            <person name="Schippers A."/>
        </authorList>
    </citation>
    <scope>NUCLEOTIDE SEQUENCE [LARGE SCALE GENOMIC DNA]</scope>
    <source>
        <strain evidence="3 4">DSM 109850</strain>
    </source>
</reference>
<dbReference type="PANTHER" id="PTHR46797">
    <property type="entry name" value="HTH-TYPE TRANSCRIPTIONAL REGULATOR"/>
    <property type="match status" value="1"/>
</dbReference>
<gene>
    <name evidence="3" type="ORF">HIJ39_21565</name>
</gene>
<dbReference type="InterPro" id="IPR010982">
    <property type="entry name" value="Lambda_DNA-bd_dom_sf"/>
</dbReference>
<dbReference type="RefSeq" id="WP_169103103.1">
    <property type="nucleotide sequence ID" value="NZ_JABBVZ010000172.1"/>
</dbReference>
<evidence type="ECO:0000313" key="4">
    <source>
        <dbReference type="Proteomes" id="UP000533476"/>
    </source>
</evidence>
<dbReference type="SUPFAM" id="SSF48452">
    <property type="entry name" value="TPR-like"/>
    <property type="match status" value="1"/>
</dbReference>
<dbReference type="PANTHER" id="PTHR46797:SF1">
    <property type="entry name" value="METHYLPHOSPHONATE SYNTHASE"/>
    <property type="match status" value="1"/>
</dbReference>
<sequence length="326" mass="36639">MMGEKLRQLRISRHLTQSAIAEQVHCDRSLLSRIERNEVTPSWDLLQALCNALGVPMEELLPSGPAPQLRDDLLVQRCLSLIAQGRTTEAQVLAASGWWERRDRPSDTTDRLFNVLVQSPSNEPDILSIILATMFRQAIAGAVNEEFFKHGFHIQRMLGERGELGASQILCSALIALNPGPTDAFRLTLSLGTTLFRKRDWHMAAAMYTRARDASGVTPSRTNRGRVFHGLGACELELGHLDSAYQWTQKACELYADEAPTLYHLALQNLGMIHVINGDRARAIRYLEPCVEFWTGQEDDVRVQEAYELIIAVEPAVCFRPIGRRH</sequence>
<feature type="domain" description="HTH cro/C1-type" evidence="2">
    <location>
        <begin position="6"/>
        <end position="60"/>
    </location>
</feature>
<dbReference type="InterPro" id="IPR001387">
    <property type="entry name" value="Cro/C1-type_HTH"/>
</dbReference>
<keyword evidence="4" id="KW-1185">Reference proteome</keyword>
<evidence type="ECO:0000313" key="3">
    <source>
        <dbReference type="EMBL" id="NMP24898.1"/>
    </source>
</evidence>
<dbReference type="EMBL" id="JABBVZ010000172">
    <property type="protein sequence ID" value="NMP24898.1"/>
    <property type="molecule type" value="Genomic_DNA"/>
</dbReference>
<proteinExistence type="predicted"/>
<dbReference type="InterPro" id="IPR011990">
    <property type="entry name" value="TPR-like_helical_dom_sf"/>
</dbReference>
<dbReference type="GO" id="GO:0003700">
    <property type="term" value="F:DNA-binding transcription factor activity"/>
    <property type="evidence" value="ECO:0007669"/>
    <property type="project" value="TreeGrafter"/>
</dbReference>
<name>A0A7Y0L8D3_9FIRM</name>
<dbReference type="Pfam" id="PF13560">
    <property type="entry name" value="HTH_31"/>
    <property type="match status" value="1"/>
</dbReference>
<dbReference type="Gene3D" id="1.25.40.10">
    <property type="entry name" value="Tetratricopeptide repeat domain"/>
    <property type="match status" value="1"/>
</dbReference>
<evidence type="ECO:0000259" key="2">
    <source>
        <dbReference type="PROSITE" id="PS50943"/>
    </source>
</evidence>
<dbReference type="SUPFAM" id="SSF47413">
    <property type="entry name" value="lambda repressor-like DNA-binding domains"/>
    <property type="match status" value="1"/>
</dbReference>
<dbReference type="Gene3D" id="1.10.260.40">
    <property type="entry name" value="lambda repressor-like DNA-binding domains"/>
    <property type="match status" value="1"/>
</dbReference>
<dbReference type="GO" id="GO:0005829">
    <property type="term" value="C:cytosol"/>
    <property type="evidence" value="ECO:0007669"/>
    <property type="project" value="TreeGrafter"/>
</dbReference>
<dbReference type="AlphaFoldDB" id="A0A7Y0L8D3"/>